<feature type="transmembrane region" description="Helical" evidence="6">
    <location>
        <begin position="423"/>
        <end position="446"/>
    </location>
</feature>
<sequence length="479" mass="52479">MTYTEQSPLLEERPQQQDRPHTKRSTWNTTRICIICYIGALLFDSAQILRTMPRTRLFESVICQKYYASSTNMLGDIPEYMCKVNPIQEELVTTQTWLKVGESVCALLVALPFGNMANTKGRSIVLILGISGQILADAWIITVCFLSHTLPLSLVYASPLLRSIGGGEMVLSALIHALLVDVVSEKDRAQAFFNMAVMTLIAELVAPAVGSLLVDWKGMYIPLLCAFPLQVANMVIFSLLPDTRVSENLESNDDSIEGGHSTERSSNKAGFATWWKSLKRSCAPFQTKAIWLVTVCYISTMLARETIDFLVQYVSKRFDWSLAKANYLISVKALVSMALYLLLLPLISRILARKYSMAPPIIDLWLARGSSLFGVLGPILLGLASEPIVLVLSLVLFTFSLGYPFSIQSYGTSLVQPVEVAPFYSALAVLRITATLLMSPLIAMAFKYGLNSGGAASGLIFDIAGGLFSIAAVGSALLR</sequence>
<dbReference type="Pfam" id="PF07690">
    <property type="entry name" value="MFS_1"/>
    <property type="match status" value="1"/>
</dbReference>
<gene>
    <name evidence="7" type="ORF">BHQ10_007612</name>
</gene>
<evidence type="ECO:0000256" key="5">
    <source>
        <dbReference type="SAM" id="MobiDB-lite"/>
    </source>
</evidence>
<feature type="transmembrane region" description="Helical" evidence="6">
    <location>
        <begin position="192"/>
        <end position="214"/>
    </location>
</feature>
<protein>
    <recommendedName>
        <fullName evidence="9">Major facilitator superfamily (MFS) profile domain-containing protein</fullName>
    </recommendedName>
</protein>
<feature type="region of interest" description="Disordered" evidence="5">
    <location>
        <begin position="1"/>
        <end position="23"/>
    </location>
</feature>
<keyword evidence="8" id="KW-1185">Reference proteome</keyword>
<dbReference type="InterPro" id="IPR036259">
    <property type="entry name" value="MFS_trans_sf"/>
</dbReference>
<feature type="transmembrane region" description="Helical" evidence="6">
    <location>
        <begin position="327"/>
        <end position="351"/>
    </location>
</feature>
<feature type="transmembrane region" description="Helical" evidence="6">
    <location>
        <begin position="124"/>
        <end position="148"/>
    </location>
</feature>
<feature type="transmembrane region" description="Helical" evidence="6">
    <location>
        <begin position="372"/>
        <end position="403"/>
    </location>
</feature>
<evidence type="ECO:0000256" key="3">
    <source>
        <dbReference type="ARBA" id="ARBA00022989"/>
    </source>
</evidence>
<keyword evidence="4 6" id="KW-0472">Membrane</keyword>
<evidence type="ECO:0000256" key="1">
    <source>
        <dbReference type="ARBA" id="ARBA00004141"/>
    </source>
</evidence>
<feature type="transmembrane region" description="Helical" evidence="6">
    <location>
        <begin position="458"/>
        <end position="478"/>
    </location>
</feature>
<name>A0A364L6Z9_TALAM</name>
<proteinExistence type="predicted"/>
<dbReference type="AlphaFoldDB" id="A0A364L6Z9"/>
<organism evidence="7 8">
    <name type="scientific">Talaromyces amestolkiae</name>
    <dbReference type="NCBI Taxonomy" id="1196081"/>
    <lineage>
        <taxon>Eukaryota</taxon>
        <taxon>Fungi</taxon>
        <taxon>Dikarya</taxon>
        <taxon>Ascomycota</taxon>
        <taxon>Pezizomycotina</taxon>
        <taxon>Eurotiomycetes</taxon>
        <taxon>Eurotiomycetidae</taxon>
        <taxon>Eurotiales</taxon>
        <taxon>Trichocomaceae</taxon>
        <taxon>Talaromyces</taxon>
        <taxon>Talaromyces sect. Talaromyces</taxon>
    </lineage>
</organism>
<dbReference type="OrthoDB" id="194139at2759"/>
<feature type="transmembrane region" description="Helical" evidence="6">
    <location>
        <begin position="160"/>
        <end position="180"/>
    </location>
</feature>
<feature type="transmembrane region" description="Helical" evidence="6">
    <location>
        <begin position="220"/>
        <end position="240"/>
    </location>
</feature>
<feature type="transmembrane region" description="Helical" evidence="6">
    <location>
        <begin position="29"/>
        <end position="49"/>
    </location>
</feature>
<dbReference type="PANTHER" id="PTHR23507:SF1">
    <property type="entry name" value="FI18259P1-RELATED"/>
    <property type="match status" value="1"/>
</dbReference>
<keyword evidence="3 6" id="KW-1133">Transmembrane helix</keyword>
<dbReference type="Proteomes" id="UP000249363">
    <property type="component" value="Unassembled WGS sequence"/>
</dbReference>
<dbReference type="GO" id="GO:0016020">
    <property type="term" value="C:membrane"/>
    <property type="evidence" value="ECO:0007669"/>
    <property type="project" value="UniProtKB-SubCell"/>
</dbReference>
<dbReference type="Gene3D" id="1.20.1250.20">
    <property type="entry name" value="MFS general substrate transporter like domains"/>
    <property type="match status" value="1"/>
</dbReference>
<dbReference type="EMBL" id="MIKG01000016">
    <property type="protein sequence ID" value="RAO71600.1"/>
    <property type="molecule type" value="Genomic_DNA"/>
</dbReference>
<evidence type="ECO:0008006" key="9">
    <source>
        <dbReference type="Google" id="ProtNLM"/>
    </source>
</evidence>
<dbReference type="InterPro" id="IPR011701">
    <property type="entry name" value="MFS"/>
</dbReference>
<feature type="transmembrane region" description="Helical" evidence="6">
    <location>
        <begin position="289"/>
        <end position="307"/>
    </location>
</feature>
<feature type="compositionally biased region" description="Basic and acidic residues" evidence="5">
    <location>
        <begin position="10"/>
        <end position="20"/>
    </location>
</feature>
<dbReference type="GeneID" id="63796827"/>
<evidence type="ECO:0000313" key="8">
    <source>
        <dbReference type="Proteomes" id="UP000249363"/>
    </source>
</evidence>
<evidence type="ECO:0000256" key="4">
    <source>
        <dbReference type="ARBA" id="ARBA00023136"/>
    </source>
</evidence>
<evidence type="ECO:0000313" key="7">
    <source>
        <dbReference type="EMBL" id="RAO71600.1"/>
    </source>
</evidence>
<keyword evidence="2 6" id="KW-0812">Transmembrane</keyword>
<accession>A0A364L6Z9</accession>
<comment type="subcellular location">
    <subcellularLocation>
        <location evidence="1">Membrane</location>
        <topology evidence="1">Multi-pass membrane protein</topology>
    </subcellularLocation>
</comment>
<dbReference type="RefSeq" id="XP_040736115.1">
    <property type="nucleotide sequence ID" value="XM_040880327.1"/>
</dbReference>
<evidence type="ECO:0000256" key="6">
    <source>
        <dbReference type="SAM" id="Phobius"/>
    </source>
</evidence>
<comment type="caution">
    <text evidence="7">The sequence shown here is derived from an EMBL/GenBank/DDBJ whole genome shotgun (WGS) entry which is preliminary data.</text>
</comment>
<reference evidence="7 8" key="1">
    <citation type="journal article" date="2017" name="Biotechnol. Biofuels">
        <title>Differential beta-glucosidase expression as a function of carbon source availability in Talaromyces amestolkiae: a genomic and proteomic approach.</title>
        <authorList>
            <person name="de Eugenio L.I."/>
            <person name="Mendez-Liter J.A."/>
            <person name="Nieto-Dominguez M."/>
            <person name="Alonso L."/>
            <person name="Gil-Munoz J."/>
            <person name="Barriuso J."/>
            <person name="Prieto A."/>
            <person name="Martinez M.J."/>
        </authorList>
    </citation>
    <scope>NUCLEOTIDE SEQUENCE [LARGE SCALE GENOMIC DNA]</scope>
    <source>
        <strain evidence="7 8">CIB</strain>
    </source>
</reference>
<dbReference type="PANTHER" id="PTHR23507">
    <property type="entry name" value="ZGC:174356"/>
    <property type="match status" value="1"/>
</dbReference>
<dbReference type="SUPFAM" id="SSF103473">
    <property type="entry name" value="MFS general substrate transporter"/>
    <property type="match status" value="1"/>
</dbReference>
<evidence type="ECO:0000256" key="2">
    <source>
        <dbReference type="ARBA" id="ARBA00022692"/>
    </source>
</evidence>
<dbReference type="GO" id="GO:0022857">
    <property type="term" value="F:transmembrane transporter activity"/>
    <property type="evidence" value="ECO:0007669"/>
    <property type="project" value="InterPro"/>
</dbReference>